<feature type="region of interest" description="Disordered" evidence="3">
    <location>
        <begin position="122"/>
        <end position="184"/>
    </location>
</feature>
<dbReference type="GO" id="GO:0006364">
    <property type="term" value="P:rRNA processing"/>
    <property type="evidence" value="ECO:0007669"/>
    <property type="project" value="UniProtKB-KW"/>
</dbReference>
<evidence type="ECO:0008006" key="6">
    <source>
        <dbReference type="Google" id="ProtNLM"/>
    </source>
</evidence>
<dbReference type="EMBL" id="CAJGYO010000006">
    <property type="protein sequence ID" value="CAD6239456.1"/>
    <property type="molecule type" value="Genomic_DNA"/>
</dbReference>
<dbReference type="InterPro" id="IPR019398">
    <property type="entry name" value="Pre-rRNA_process_TSR2"/>
</dbReference>
<accession>A0A811P8L8</accession>
<keyword evidence="2" id="KW-0698">rRNA processing</keyword>
<organism evidence="4 5">
    <name type="scientific">Miscanthus lutarioriparius</name>
    <dbReference type="NCBI Taxonomy" id="422564"/>
    <lineage>
        <taxon>Eukaryota</taxon>
        <taxon>Viridiplantae</taxon>
        <taxon>Streptophyta</taxon>
        <taxon>Embryophyta</taxon>
        <taxon>Tracheophyta</taxon>
        <taxon>Spermatophyta</taxon>
        <taxon>Magnoliopsida</taxon>
        <taxon>Liliopsida</taxon>
        <taxon>Poales</taxon>
        <taxon>Poaceae</taxon>
        <taxon>PACMAD clade</taxon>
        <taxon>Panicoideae</taxon>
        <taxon>Andropogonodae</taxon>
        <taxon>Andropogoneae</taxon>
        <taxon>Saccharinae</taxon>
        <taxon>Miscanthus</taxon>
    </lineage>
</organism>
<dbReference type="AlphaFoldDB" id="A0A811P8L8"/>
<evidence type="ECO:0000313" key="4">
    <source>
        <dbReference type="EMBL" id="CAD6239456.1"/>
    </source>
</evidence>
<sequence>MAASNSAPISAEARAALGEAIRLVFARWTVLQVAVKNQWGGRDSCAKANQLGESILSWFCRSKGPHFFEDLVVMMEDKIVESFNADLDHNSVLDVADQLLFIHEQCLQSNYSPIEKLKNSHVQGNDVSQSREIVADDSDIPNDNDDTSVMNDEAAAAEETAVDSNPAPDADGWTVPRRRGRRAN</sequence>
<evidence type="ECO:0000256" key="1">
    <source>
        <dbReference type="ARBA" id="ARBA00006524"/>
    </source>
</evidence>
<feature type="compositionally biased region" description="Acidic residues" evidence="3">
    <location>
        <begin position="135"/>
        <end position="146"/>
    </location>
</feature>
<feature type="compositionally biased region" description="Polar residues" evidence="3">
    <location>
        <begin position="122"/>
        <end position="131"/>
    </location>
</feature>
<proteinExistence type="inferred from homology"/>
<gene>
    <name evidence="4" type="ORF">NCGR_LOCUS26403</name>
</gene>
<dbReference type="PANTHER" id="PTHR21250">
    <property type="entry name" value="PRE-RRNA-PROCESSING PROTEIN TSR2 HOMOLOG"/>
    <property type="match status" value="1"/>
</dbReference>
<comment type="similarity">
    <text evidence="1">Belongs to the TSR2 family.</text>
</comment>
<dbReference type="OrthoDB" id="263560at2759"/>
<dbReference type="Proteomes" id="UP000604825">
    <property type="component" value="Unassembled WGS sequence"/>
</dbReference>
<evidence type="ECO:0000256" key="2">
    <source>
        <dbReference type="ARBA" id="ARBA00022552"/>
    </source>
</evidence>
<reference evidence="4" key="1">
    <citation type="submission" date="2020-10" db="EMBL/GenBank/DDBJ databases">
        <authorList>
            <person name="Han B."/>
            <person name="Lu T."/>
            <person name="Zhao Q."/>
            <person name="Huang X."/>
            <person name="Zhao Y."/>
        </authorList>
    </citation>
    <scope>NUCLEOTIDE SEQUENCE</scope>
</reference>
<evidence type="ECO:0000256" key="3">
    <source>
        <dbReference type="SAM" id="MobiDB-lite"/>
    </source>
</evidence>
<evidence type="ECO:0000313" key="5">
    <source>
        <dbReference type="Proteomes" id="UP000604825"/>
    </source>
</evidence>
<dbReference type="Pfam" id="PF10273">
    <property type="entry name" value="WGG"/>
    <property type="match status" value="1"/>
</dbReference>
<protein>
    <recommendedName>
        <fullName evidence="6">Pre-rRNA-processing protein TSR2</fullName>
    </recommendedName>
</protein>
<comment type="caution">
    <text evidence="4">The sequence shown here is derived from an EMBL/GenBank/DDBJ whole genome shotgun (WGS) entry which is preliminary data.</text>
</comment>
<keyword evidence="5" id="KW-1185">Reference proteome</keyword>
<name>A0A811P8L8_9POAL</name>